<dbReference type="InterPro" id="IPR041698">
    <property type="entry name" value="Methyltransf_25"/>
</dbReference>
<dbReference type="CDD" id="cd02440">
    <property type="entry name" value="AdoMet_MTases"/>
    <property type="match status" value="1"/>
</dbReference>
<keyword evidence="1" id="KW-0489">Methyltransferase</keyword>
<dbReference type="GO" id="GO:0008168">
    <property type="term" value="F:methyltransferase activity"/>
    <property type="evidence" value="ECO:0007669"/>
    <property type="project" value="UniProtKB-KW"/>
</dbReference>
<comment type="caution">
    <text evidence="4">The sequence shown here is derived from an EMBL/GenBank/DDBJ whole genome shotgun (WGS) entry which is preliminary data.</text>
</comment>
<dbReference type="GO" id="GO:0032259">
    <property type="term" value="P:methylation"/>
    <property type="evidence" value="ECO:0007669"/>
    <property type="project" value="UniProtKB-KW"/>
</dbReference>
<dbReference type="AlphaFoldDB" id="A0A1L8CNC1"/>
<gene>
    <name evidence="4" type="ORF">MMIC_P1358</name>
</gene>
<dbReference type="PANTHER" id="PTHR43861">
    <property type="entry name" value="TRANS-ACONITATE 2-METHYLTRANSFERASE-RELATED"/>
    <property type="match status" value="1"/>
</dbReference>
<dbReference type="STRING" id="1921010.MMIC_P1358"/>
<evidence type="ECO:0000256" key="2">
    <source>
        <dbReference type="ARBA" id="ARBA00022679"/>
    </source>
</evidence>
<proteinExistence type="predicted"/>
<evidence type="ECO:0000313" key="4">
    <source>
        <dbReference type="EMBL" id="GAV20393.1"/>
    </source>
</evidence>
<accession>A0A1L8CNC1</accession>
<sequence>MKMSDLDKIEKLTLDHYEQTAESFWLGTQDHDVSQNIEAFLQAMPDEQALDILDFGCGPGRDLYTFKQLGHRPTGLDGSETFCRMAQLHSSCPVLHQQFLSLKLEQGAFDGIFANASLFHIPGSQLSRVLEQLHTALRAGGVLFSSNPRGNSEGWNGPRYGHYMELETMQAILEQAGFSIVHHYYRPEGLPRDKQTWLAIVSQRQE</sequence>
<evidence type="ECO:0000259" key="3">
    <source>
        <dbReference type="Pfam" id="PF13649"/>
    </source>
</evidence>
<keyword evidence="5" id="KW-1185">Reference proteome</keyword>
<dbReference type="Pfam" id="PF13649">
    <property type="entry name" value="Methyltransf_25"/>
    <property type="match status" value="1"/>
</dbReference>
<name>A0A1L8CNC1_9PROT</name>
<dbReference type="Gene3D" id="3.40.50.150">
    <property type="entry name" value="Vaccinia Virus protein VP39"/>
    <property type="match status" value="1"/>
</dbReference>
<dbReference type="Proteomes" id="UP000231632">
    <property type="component" value="Unassembled WGS sequence"/>
</dbReference>
<evidence type="ECO:0000313" key="5">
    <source>
        <dbReference type="Proteomes" id="UP000231632"/>
    </source>
</evidence>
<keyword evidence="2" id="KW-0808">Transferase</keyword>
<dbReference type="PANTHER" id="PTHR43861:SF1">
    <property type="entry name" value="TRANS-ACONITATE 2-METHYLTRANSFERASE"/>
    <property type="match status" value="1"/>
</dbReference>
<feature type="domain" description="Methyltransferase" evidence="3">
    <location>
        <begin position="52"/>
        <end position="141"/>
    </location>
</feature>
<reference evidence="4 5" key="1">
    <citation type="journal article" date="2017" name="Arch. Microbiol.">
        <title>Mariprofundus micogutta sp. nov., a novel iron-oxidizing zetaproteobacterium isolated from a deep-sea hydrothermal field at the Bayonnaise knoll of the Izu-Ogasawara arc, and a description of Mariprofundales ord. nov. and Zetaproteobacteria classis nov.</title>
        <authorList>
            <person name="Makita H."/>
            <person name="Tanaka E."/>
            <person name="Mitsunobu S."/>
            <person name="Miyazaki M."/>
            <person name="Nunoura T."/>
            <person name="Uematsu K."/>
            <person name="Takaki Y."/>
            <person name="Nishi S."/>
            <person name="Shimamura S."/>
            <person name="Takai K."/>
        </authorList>
    </citation>
    <scope>NUCLEOTIDE SEQUENCE [LARGE SCALE GENOMIC DNA]</scope>
    <source>
        <strain evidence="4 5">ET2</strain>
    </source>
</reference>
<dbReference type="EMBL" id="BDFD01000010">
    <property type="protein sequence ID" value="GAV20393.1"/>
    <property type="molecule type" value="Genomic_DNA"/>
</dbReference>
<evidence type="ECO:0000256" key="1">
    <source>
        <dbReference type="ARBA" id="ARBA00022603"/>
    </source>
</evidence>
<dbReference type="SUPFAM" id="SSF53335">
    <property type="entry name" value="S-adenosyl-L-methionine-dependent methyltransferases"/>
    <property type="match status" value="1"/>
</dbReference>
<protein>
    <submittedName>
        <fullName evidence="4">Biotin biosynthesis protein BioC</fullName>
    </submittedName>
</protein>
<dbReference type="InterPro" id="IPR029063">
    <property type="entry name" value="SAM-dependent_MTases_sf"/>
</dbReference>
<organism evidence="4 5">
    <name type="scientific">Mariprofundus micogutta</name>
    <dbReference type="NCBI Taxonomy" id="1921010"/>
    <lineage>
        <taxon>Bacteria</taxon>
        <taxon>Pseudomonadati</taxon>
        <taxon>Pseudomonadota</taxon>
        <taxon>Candidatius Mariprofundia</taxon>
        <taxon>Mariprofundales</taxon>
        <taxon>Mariprofundaceae</taxon>
        <taxon>Mariprofundus</taxon>
    </lineage>
</organism>